<evidence type="ECO:0000313" key="1">
    <source>
        <dbReference type="EMBL" id="SDT23367.1"/>
    </source>
</evidence>
<dbReference type="Proteomes" id="UP000199679">
    <property type="component" value="Chromosome I"/>
</dbReference>
<organism evidence="1 2">
    <name type="scientific">Mucilaginibacter mallensis</name>
    <dbReference type="NCBI Taxonomy" id="652787"/>
    <lineage>
        <taxon>Bacteria</taxon>
        <taxon>Pseudomonadati</taxon>
        <taxon>Bacteroidota</taxon>
        <taxon>Sphingobacteriia</taxon>
        <taxon>Sphingobacteriales</taxon>
        <taxon>Sphingobacteriaceae</taxon>
        <taxon>Mucilaginibacter</taxon>
    </lineage>
</organism>
<keyword evidence="2" id="KW-1185">Reference proteome</keyword>
<name>A0A1H1YPQ1_MUCMA</name>
<dbReference type="STRING" id="652787.SAMN05216490_2807"/>
<dbReference type="EMBL" id="LT629740">
    <property type="protein sequence ID" value="SDT23367.1"/>
    <property type="molecule type" value="Genomic_DNA"/>
</dbReference>
<dbReference type="InterPro" id="IPR027417">
    <property type="entry name" value="P-loop_NTPase"/>
</dbReference>
<dbReference type="AlphaFoldDB" id="A0A1H1YPQ1"/>
<accession>A0A1H1YPQ1</accession>
<reference evidence="1 2" key="1">
    <citation type="submission" date="2016-10" db="EMBL/GenBank/DDBJ databases">
        <authorList>
            <person name="de Groot N.N."/>
        </authorList>
    </citation>
    <scope>NUCLEOTIDE SEQUENCE [LARGE SCALE GENOMIC DNA]</scope>
    <source>
        <strain evidence="1 2">MP1X4</strain>
    </source>
</reference>
<evidence type="ECO:0008006" key="3">
    <source>
        <dbReference type="Google" id="ProtNLM"/>
    </source>
</evidence>
<gene>
    <name evidence="1" type="ORF">SAMN05216490_2807</name>
</gene>
<dbReference type="SUPFAM" id="SSF52540">
    <property type="entry name" value="P-loop containing nucleoside triphosphate hydrolases"/>
    <property type="match status" value="1"/>
</dbReference>
<proteinExistence type="predicted"/>
<evidence type="ECO:0000313" key="2">
    <source>
        <dbReference type="Proteomes" id="UP000199679"/>
    </source>
</evidence>
<protein>
    <recommendedName>
        <fullName evidence="3">Sulfotransferase family protein</fullName>
    </recommendedName>
</protein>
<dbReference type="RefSeq" id="WP_091373845.1">
    <property type="nucleotide sequence ID" value="NZ_LT629740.1"/>
</dbReference>
<sequence>MLDFPLNWVPYKLLAVDGQIKCCWLNTYGEPFIEPFFDETILKCRGLDGRHAAISSVSDLMMIAEWTRGVSAIEPTAFIFHISRCGSTLISQLLATLDENIVLAEVPFFDDILRLPYKYPEFNQAAIAMLFTDAVKYYGQKRPNKEKNLFIKTDSWHLFFYEQLRKLYPDVPFIILYRKPDEVFNSHRKQPGMQAVNGLIEPQLFGLDANKVANMSPDAYLAAVIESYFKKCLEIADVDDQCLLLNYNEGAMQMIEKIAAFTKTTLTPQDVLNMTERSRYHSKKQGEIFSEKVTHHVPSNLNKAVELYNLLEEKRKATN</sequence>
<dbReference type="Gene3D" id="3.40.50.300">
    <property type="entry name" value="P-loop containing nucleotide triphosphate hydrolases"/>
    <property type="match status" value="1"/>
</dbReference>
<dbReference type="OrthoDB" id="5380394at2"/>